<sequence>MKNTTFKIFAACFLLVFSISGCQKGELDKNPNAGNANSIVPVSLILNHLTATFIRSEEMPFASSDYIPYKSSQFQVSNYAKYWATNEDTWSYSAHSYDMLKYAIQLEIQATSQVGANSKYAAVAKFFRAYSAIWLSQRVGDIPMSQAGDPQKYPTPVFDKQKDIYKNSLQLLEEANVIMNATIAGIPGAVFDSGDIFGLTNQQWQKLINTYRLRVLISLSKRADDNADLNIKNQVATIIGNATTYPIMIANSDNMVYKFVASNQYPPFATGNDSYNNFQNVGKPVLDITTSTKDPRTYLIASPITSTDVASPDVTSFSNYIGADPGTALATLQNTAGKYSAFNGARYFRSNLGTTAEPFIFIGYPEMCFNIAEAINRGWVPSLSATDAKTWYDKGIAASFSNFGLNVTSNATLTISDAGGKTLGTVNTDNAAFLANVAYNTGNSTTALSQILQQKYIALFMNSGWEAYLNHRRTNLPAFSEGGVGIGTIGGKLPRRWLYPLDEINANNVNYQAAIQSQFGGAEDVFKDIWLVK</sequence>
<dbReference type="SUPFAM" id="SSF48452">
    <property type="entry name" value="TPR-like"/>
    <property type="match status" value="1"/>
</dbReference>
<name>A0ABP8G8G2_9SPHI</name>
<dbReference type="Pfam" id="PF12771">
    <property type="entry name" value="SusD-like_2"/>
    <property type="match status" value="1"/>
</dbReference>
<keyword evidence="2" id="KW-0449">Lipoprotein</keyword>
<evidence type="ECO:0000313" key="3">
    <source>
        <dbReference type="Proteomes" id="UP001500582"/>
    </source>
</evidence>
<proteinExistence type="predicted"/>
<gene>
    <name evidence="2" type="ORF">GCM10023149_18170</name>
</gene>
<evidence type="ECO:0000256" key="1">
    <source>
        <dbReference type="SAM" id="SignalP"/>
    </source>
</evidence>
<feature type="signal peptide" evidence="1">
    <location>
        <begin position="1"/>
        <end position="24"/>
    </location>
</feature>
<keyword evidence="3" id="KW-1185">Reference proteome</keyword>
<dbReference type="Proteomes" id="UP001500582">
    <property type="component" value="Unassembled WGS sequence"/>
</dbReference>
<comment type="caution">
    <text evidence="2">The sequence shown here is derived from an EMBL/GenBank/DDBJ whole genome shotgun (WGS) entry which is preliminary data.</text>
</comment>
<dbReference type="InterPro" id="IPR011990">
    <property type="entry name" value="TPR-like_helical_dom_sf"/>
</dbReference>
<evidence type="ECO:0000313" key="2">
    <source>
        <dbReference type="EMBL" id="GAA4319470.1"/>
    </source>
</evidence>
<dbReference type="EMBL" id="BAABFT010000004">
    <property type="protein sequence ID" value="GAA4319470.1"/>
    <property type="molecule type" value="Genomic_DNA"/>
</dbReference>
<accession>A0ABP8G8G2</accession>
<reference evidence="3" key="1">
    <citation type="journal article" date="2019" name="Int. J. Syst. Evol. Microbiol.">
        <title>The Global Catalogue of Microorganisms (GCM) 10K type strain sequencing project: providing services to taxonomists for standard genome sequencing and annotation.</title>
        <authorList>
            <consortium name="The Broad Institute Genomics Platform"/>
            <consortium name="The Broad Institute Genome Sequencing Center for Infectious Disease"/>
            <person name="Wu L."/>
            <person name="Ma J."/>
        </authorList>
    </citation>
    <scope>NUCLEOTIDE SEQUENCE [LARGE SCALE GENOMIC DNA]</scope>
    <source>
        <strain evidence="3">JCM 17705</strain>
    </source>
</reference>
<protein>
    <submittedName>
        <fullName evidence="2">SusD/RagB family nutrient-binding outer membrane lipoprotein</fullName>
    </submittedName>
</protein>
<organism evidence="2 3">
    <name type="scientific">Mucilaginibacter gynuensis</name>
    <dbReference type="NCBI Taxonomy" id="1302236"/>
    <lineage>
        <taxon>Bacteria</taxon>
        <taxon>Pseudomonadati</taxon>
        <taxon>Bacteroidota</taxon>
        <taxon>Sphingobacteriia</taxon>
        <taxon>Sphingobacteriales</taxon>
        <taxon>Sphingobacteriaceae</taxon>
        <taxon>Mucilaginibacter</taxon>
    </lineage>
</organism>
<dbReference type="PROSITE" id="PS51257">
    <property type="entry name" value="PROKAR_LIPOPROTEIN"/>
    <property type="match status" value="1"/>
</dbReference>
<dbReference type="RefSeq" id="WP_345210726.1">
    <property type="nucleotide sequence ID" value="NZ_BAABFT010000004.1"/>
</dbReference>
<dbReference type="Gene3D" id="1.25.40.390">
    <property type="match status" value="1"/>
</dbReference>
<dbReference type="InterPro" id="IPR041662">
    <property type="entry name" value="SusD-like_2"/>
</dbReference>
<feature type="chain" id="PRO_5045352920" evidence="1">
    <location>
        <begin position="25"/>
        <end position="533"/>
    </location>
</feature>
<keyword evidence="1" id="KW-0732">Signal</keyword>